<dbReference type="PANTHER" id="PTHR11717">
    <property type="entry name" value="LOW MOLECULAR WEIGHT PROTEIN TYROSINE PHOSPHATASE"/>
    <property type="match status" value="1"/>
</dbReference>
<dbReference type="Pfam" id="PF01451">
    <property type="entry name" value="LMWPc"/>
    <property type="match status" value="1"/>
</dbReference>
<dbReference type="SMART" id="SM00226">
    <property type="entry name" value="LMWPc"/>
    <property type="match status" value="1"/>
</dbReference>
<accession>A0AB39XB46</accession>
<keyword evidence="4" id="KW-0904">Protein phosphatase</keyword>
<comment type="catalytic activity">
    <reaction evidence="5">
        <text>O-phospho-L-tyrosyl-[protein] + H2O = L-tyrosyl-[protein] + phosphate</text>
        <dbReference type="Rhea" id="RHEA:10684"/>
        <dbReference type="Rhea" id="RHEA-COMP:10136"/>
        <dbReference type="Rhea" id="RHEA-COMP:20101"/>
        <dbReference type="ChEBI" id="CHEBI:15377"/>
        <dbReference type="ChEBI" id="CHEBI:43474"/>
        <dbReference type="ChEBI" id="CHEBI:46858"/>
        <dbReference type="ChEBI" id="CHEBI:61978"/>
        <dbReference type="EC" id="3.1.3.48"/>
    </reaction>
</comment>
<dbReference type="RefSeq" id="WP_153826831.1">
    <property type="nucleotide sequence ID" value="NZ_CP165718.1"/>
</dbReference>
<dbReference type="GO" id="GO:0004725">
    <property type="term" value="F:protein tyrosine phosphatase activity"/>
    <property type="evidence" value="ECO:0007669"/>
    <property type="project" value="UniProtKB-EC"/>
</dbReference>
<dbReference type="PANTHER" id="PTHR11717:SF31">
    <property type="entry name" value="LOW MOLECULAR WEIGHT PROTEIN-TYROSINE-PHOSPHATASE ETP-RELATED"/>
    <property type="match status" value="1"/>
</dbReference>
<dbReference type="InterPro" id="IPR036196">
    <property type="entry name" value="Ptyr_pPase_sf"/>
</dbReference>
<dbReference type="EMBL" id="CP165718">
    <property type="protein sequence ID" value="XDV10084.1"/>
    <property type="molecule type" value="Genomic_DNA"/>
</dbReference>
<evidence type="ECO:0000256" key="1">
    <source>
        <dbReference type="ARBA" id="ARBA00011063"/>
    </source>
</evidence>
<evidence type="ECO:0000313" key="8">
    <source>
        <dbReference type="EMBL" id="XDV10084.1"/>
    </source>
</evidence>
<dbReference type="PRINTS" id="PR00719">
    <property type="entry name" value="LMWPTPASE"/>
</dbReference>
<dbReference type="InterPro" id="IPR023485">
    <property type="entry name" value="Ptyr_pPase"/>
</dbReference>
<dbReference type="AlphaFoldDB" id="A0AB39XB46"/>
<dbReference type="Gene3D" id="3.40.50.2300">
    <property type="match status" value="1"/>
</dbReference>
<feature type="active site" evidence="6">
    <location>
        <position position="15"/>
    </location>
</feature>
<keyword evidence="3 8" id="KW-0378">Hydrolase</keyword>
<dbReference type="EC" id="3.1.3.48" evidence="2"/>
<feature type="active site" description="Nucleophile" evidence="6">
    <location>
        <position position="9"/>
    </location>
</feature>
<evidence type="ECO:0000256" key="2">
    <source>
        <dbReference type="ARBA" id="ARBA00013064"/>
    </source>
</evidence>
<proteinExistence type="inferred from homology"/>
<evidence type="ECO:0000259" key="7">
    <source>
        <dbReference type="SMART" id="SM00226"/>
    </source>
</evidence>
<feature type="active site" description="Proton donor" evidence="6">
    <location>
        <position position="123"/>
    </location>
</feature>
<sequence>MFDKILVVCVGNICRSPTAEHMLRARLPHKHVRSAGLATEKSGLAGNGIDAQAKSIAAQHGLMIEDHVATQISNDLVKWADLVLVMEQGHREQLARMYPEARGKTLLLGNWLGAKHEAKDIPDPYRKSDEAFIFVYELLEAAVDSWVNKLN</sequence>
<evidence type="ECO:0000256" key="5">
    <source>
        <dbReference type="ARBA" id="ARBA00051722"/>
    </source>
</evidence>
<reference evidence="8" key="1">
    <citation type="submission" date="2024-07" db="EMBL/GenBank/DDBJ databases">
        <title>Whole genome sequence of bacterial strains from algal surface.</title>
        <authorList>
            <person name="Kumar P."/>
        </authorList>
    </citation>
    <scope>NUCLEOTIDE SEQUENCE</scope>
    <source>
        <strain evidence="8">PP-1MA</strain>
    </source>
</reference>
<dbReference type="InterPro" id="IPR017867">
    <property type="entry name" value="Tyr_phospatase_low_mol_wt"/>
</dbReference>
<evidence type="ECO:0000256" key="4">
    <source>
        <dbReference type="ARBA" id="ARBA00022912"/>
    </source>
</evidence>
<protein>
    <recommendedName>
        <fullName evidence="2">protein-tyrosine-phosphatase</fullName>
        <ecNumber evidence="2">3.1.3.48</ecNumber>
    </recommendedName>
</protein>
<evidence type="ECO:0000256" key="3">
    <source>
        <dbReference type="ARBA" id="ARBA00022801"/>
    </source>
</evidence>
<dbReference type="InterPro" id="IPR050438">
    <property type="entry name" value="LMW_PTPase"/>
</dbReference>
<evidence type="ECO:0000256" key="6">
    <source>
        <dbReference type="PIRSR" id="PIRSR617867-1"/>
    </source>
</evidence>
<comment type="similarity">
    <text evidence="1">Belongs to the low molecular weight phosphotyrosine protein phosphatase family.</text>
</comment>
<name>A0AB39XB46_9GAMM</name>
<gene>
    <name evidence="8" type="ORF">AB8S08_02450</name>
</gene>
<dbReference type="SUPFAM" id="SSF52788">
    <property type="entry name" value="Phosphotyrosine protein phosphatases I"/>
    <property type="match status" value="1"/>
</dbReference>
<dbReference type="CDD" id="cd16343">
    <property type="entry name" value="LMWPTP"/>
    <property type="match status" value="1"/>
</dbReference>
<feature type="domain" description="Phosphotyrosine protein phosphatase I" evidence="7">
    <location>
        <begin position="3"/>
        <end position="149"/>
    </location>
</feature>
<organism evidence="8">
    <name type="scientific">Pseudidiomarina sp. PP-1MA</name>
    <dbReference type="NCBI Taxonomy" id="3237706"/>
    <lineage>
        <taxon>Bacteria</taxon>
        <taxon>Pseudomonadati</taxon>
        <taxon>Pseudomonadota</taxon>
        <taxon>Gammaproteobacteria</taxon>
        <taxon>Alteromonadales</taxon>
        <taxon>Idiomarinaceae</taxon>
        <taxon>Pseudidiomarina</taxon>
    </lineage>
</organism>